<proteinExistence type="predicted"/>
<dbReference type="Gene3D" id="3.30.565.10">
    <property type="entry name" value="Histidine kinase-like ATPase, C-terminal domain"/>
    <property type="match status" value="1"/>
</dbReference>
<dbReference type="Pfam" id="PF00512">
    <property type="entry name" value="HisKA"/>
    <property type="match status" value="1"/>
</dbReference>
<dbReference type="Pfam" id="PF11845">
    <property type="entry name" value="Tll0287-like"/>
    <property type="match status" value="1"/>
</dbReference>
<accession>A0A0C1R0L8</accession>
<dbReference type="InterPro" id="IPR004358">
    <property type="entry name" value="Sig_transdc_His_kin-like_C"/>
</dbReference>
<evidence type="ECO:0000313" key="10">
    <source>
        <dbReference type="Proteomes" id="UP000031433"/>
    </source>
</evidence>
<dbReference type="InterPro" id="IPR003594">
    <property type="entry name" value="HATPase_dom"/>
</dbReference>
<dbReference type="InterPro" id="IPR036890">
    <property type="entry name" value="HATPase_C_sf"/>
</dbReference>
<dbReference type="InterPro" id="IPR003661">
    <property type="entry name" value="HisK_dim/P_dom"/>
</dbReference>
<keyword evidence="6" id="KW-0175">Coiled coil</keyword>
<evidence type="ECO:0000256" key="5">
    <source>
        <dbReference type="ARBA" id="ARBA00022777"/>
    </source>
</evidence>
<evidence type="ECO:0000256" key="7">
    <source>
        <dbReference type="SAM" id="Phobius"/>
    </source>
</evidence>
<dbReference type="Gene3D" id="1.10.287.130">
    <property type="match status" value="1"/>
</dbReference>
<dbReference type="AlphaFoldDB" id="A0A0C1R0L8"/>
<dbReference type="InterPro" id="IPR021796">
    <property type="entry name" value="Tll0287-like_dom"/>
</dbReference>
<evidence type="ECO:0000256" key="2">
    <source>
        <dbReference type="ARBA" id="ARBA00012438"/>
    </source>
</evidence>
<organism evidence="9 10">
    <name type="scientific">Geobacter soli</name>
    <dbReference type="NCBI Taxonomy" id="1510391"/>
    <lineage>
        <taxon>Bacteria</taxon>
        <taxon>Pseudomonadati</taxon>
        <taxon>Thermodesulfobacteriota</taxon>
        <taxon>Desulfuromonadia</taxon>
        <taxon>Geobacterales</taxon>
        <taxon>Geobacteraceae</taxon>
        <taxon>Geobacter</taxon>
    </lineage>
</organism>
<comment type="catalytic activity">
    <reaction evidence="1">
        <text>ATP + protein L-histidine = ADP + protein N-phospho-L-histidine.</text>
        <dbReference type="EC" id="2.7.13.3"/>
    </reaction>
</comment>
<dbReference type="InterPro" id="IPR050351">
    <property type="entry name" value="BphY/WalK/GraS-like"/>
</dbReference>
<sequence>MHRSNIVSYSYLILALLMAVTGLSLWFNLRLASEHYEELAAQMGRSILRTIIATRQWNAEHGGFFLPISDAIRPNPYLMKDPQRDVETTDGLKLTRINPAYMTRLLGEELRRIQDVSVHITSSDPMNPANRTDEWEEHALLGFAGGKAETWSVERARNGKVFRFMASLKSDAACFRCHEMTERHRPGSILGGISVSFPYTPFGQTLAVVRAQIVLIHSLFFVLTTAVLVFFSRVNGELKREVAERSQAEEHARRVNAELEQRVAERTAELEEANRELETFSYSVSHDLRTPLTSIYGFGRILLDDYGARLDDTGRSYVERILTAGKRMNRLIESLLGLARLGREEIRREPIDLSHMALMVIEEFRFRLPERNVTVAIADGVVVNGDRRLMRVVIENLVGNAWKYTGDKETAVIEFGRCELGGETAHYIRDNGAGFDMSRAHRLFIPFERLHSASEFEGSGIGLATVRRIIERHGGKVWAEAKVGEGATFYFTVP</sequence>
<evidence type="ECO:0000256" key="1">
    <source>
        <dbReference type="ARBA" id="ARBA00000085"/>
    </source>
</evidence>
<dbReference type="CDD" id="cd00082">
    <property type="entry name" value="HisKA"/>
    <property type="match status" value="1"/>
</dbReference>
<dbReference type="PROSITE" id="PS50109">
    <property type="entry name" value="HIS_KIN"/>
    <property type="match status" value="1"/>
</dbReference>
<dbReference type="FunFam" id="1.10.287.130:FF:000070">
    <property type="entry name" value="Histidine kinase sensor protein"/>
    <property type="match status" value="1"/>
</dbReference>
<feature type="coiled-coil region" evidence="6">
    <location>
        <begin position="238"/>
        <end position="276"/>
    </location>
</feature>
<dbReference type="RefSeq" id="WP_039647920.1">
    <property type="nucleotide sequence ID" value="NZ_JXBL01000001.1"/>
</dbReference>
<gene>
    <name evidence="9" type="ORF">SE37_16080</name>
</gene>
<protein>
    <recommendedName>
        <fullName evidence="2">histidine kinase</fullName>
        <ecNumber evidence="2">2.7.13.3</ecNumber>
    </recommendedName>
</protein>
<comment type="caution">
    <text evidence="9">The sequence shown here is derived from an EMBL/GenBank/DDBJ whole genome shotgun (WGS) entry which is preliminary data.</text>
</comment>
<dbReference type="EC" id="2.7.13.3" evidence="2"/>
<dbReference type="GO" id="GO:0030295">
    <property type="term" value="F:protein kinase activator activity"/>
    <property type="evidence" value="ECO:0007669"/>
    <property type="project" value="TreeGrafter"/>
</dbReference>
<evidence type="ECO:0000259" key="8">
    <source>
        <dbReference type="PROSITE" id="PS50109"/>
    </source>
</evidence>
<dbReference type="GO" id="GO:0000155">
    <property type="term" value="F:phosphorelay sensor kinase activity"/>
    <property type="evidence" value="ECO:0007669"/>
    <property type="project" value="InterPro"/>
</dbReference>
<keyword evidence="5 9" id="KW-0418">Kinase</keyword>
<dbReference type="SMART" id="SM00388">
    <property type="entry name" value="HisKA"/>
    <property type="match status" value="1"/>
</dbReference>
<keyword evidence="4" id="KW-0808">Transferase</keyword>
<keyword evidence="7" id="KW-0472">Membrane</keyword>
<dbReference type="GO" id="GO:0000156">
    <property type="term" value="F:phosphorelay response regulator activity"/>
    <property type="evidence" value="ECO:0007669"/>
    <property type="project" value="TreeGrafter"/>
</dbReference>
<keyword evidence="7" id="KW-0812">Transmembrane</keyword>
<dbReference type="PANTHER" id="PTHR42878:SF15">
    <property type="entry name" value="BACTERIOPHYTOCHROME"/>
    <property type="match status" value="1"/>
</dbReference>
<keyword evidence="3" id="KW-0597">Phosphoprotein</keyword>
<feature type="transmembrane region" description="Helical" evidence="7">
    <location>
        <begin position="6"/>
        <end position="27"/>
    </location>
</feature>
<dbReference type="PRINTS" id="PR00344">
    <property type="entry name" value="BCTRLSENSOR"/>
</dbReference>
<evidence type="ECO:0000313" key="9">
    <source>
        <dbReference type="EMBL" id="KIE44031.1"/>
    </source>
</evidence>
<dbReference type="InterPro" id="IPR036097">
    <property type="entry name" value="HisK_dim/P_sf"/>
</dbReference>
<dbReference type="SUPFAM" id="SSF47384">
    <property type="entry name" value="Homodimeric domain of signal transducing histidine kinase"/>
    <property type="match status" value="1"/>
</dbReference>
<dbReference type="SUPFAM" id="SSF55874">
    <property type="entry name" value="ATPase domain of HSP90 chaperone/DNA topoisomerase II/histidine kinase"/>
    <property type="match status" value="1"/>
</dbReference>
<evidence type="ECO:0000256" key="3">
    <source>
        <dbReference type="ARBA" id="ARBA00022553"/>
    </source>
</evidence>
<evidence type="ECO:0000256" key="4">
    <source>
        <dbReference type="ARBA" id="ARBA00022679"/>
    </source>
</evidence>
<dbReference type="Proteomes" id="UP000031433">
    <property type="component" value="Unassembled WGS sequence"/>
</dbReference>
<reference evidence="9 10" key="1">
    <citation type="submission" date="2015-01" db="EMBL/GenBank/DDBJ databases">
        <title>Genome sequence of the anaerobic bacterium Geobacter soli GSS01, a dissimilatory Fe(III) reducer from soil.</title>
        <authorList>
            <person name="Yang G."/>
            <person name="Zhou S."/>
        </authorList>
    </citation>
    <scope>NUCLEOTIDE SEQUENCE [LARGE SCALE GENOMIC DNA]</scope>
    <source>
        <strain evidence="9 10">GSS01</strain>
    </source>
</reference>
<dbReference type="GO" id="GO:0007234">
    <property type="term" value="P:osmosensory signaling via phosphorelay pathway"/>
    <property type="evidence" value="ECO:0007669"/>
    <property type="project" value="TreeGrafter"/>
</dbReference>
<evidence type="ECO:0000256" key="6">
    <source>
        <dbReference type="SAM" id="Coils"/>
    </source>
</evidence>
<keyword evidence="10" id="KW-1185">Reference proteome</keyword>
<dbReference type="EMBL" id="JXBL01000001">
    <property type="protein sequence ID" value="KIE44031.1"/>
    <property type="molecule type" value="Genomic_DNA"/>
</dbReference>
<dbReference type="Pfam" id="PF02518">
    <property type="entry name" value="HATPase_c"/>
    <property type="match status" value="1"/>
</dbReference>
<name>A0A0C1R0L8_9BACT</name>
<dbReference type="InterPro" id="IPR005467">
    <property type="entry name" value="His_kinase_dom"/>
</dbReference>
<feature type="domain" description="Histidine kinase" evidence="8">
    <location>
        <begin position="283"/>
        <end position="494"/>
    </location>
</feature>
<dbReference type="SMART" id="SM00387">
    <property type="entry name" value="HATPase_c"/>
    <property type="match status" value="1"/>
</dbReference>
<dbReference type="FunFam" id="3.30.565.10:FF:000006">
    <property type="entry name" value="Sensor histidine kinase WalK"/>
    <property type="match status" value="1"/>
</dbReference>
<dbReference type="PANTHER" id="PTHR42878">
    <property type="entry name" value="TWO-COMPONENT HISTIDINE KINASE"/>
    <property type="match status" value="1"/>
</dbReference>
<keyword evidence="7" id="KW-1133">Transmembrane helix</keyword>